<dbReference type="GO" id="GO:0003824">
    <property type="term" value="F:catalytic activity"/>
    <property type="evidence" value="ECO:0007669"/>
    <property type="project" value="InterPro"/>
</dbReference>
<dbReference type="GO" id="GO:0016020">
    <property type="term" value="C:membrane"/>
    <property type="evidence" value="ECO:0007669"/>
    <property type="project" value="TreeGrafter"/>
</dbReference>
<dbReference type="STRING" id="1523247.SAMN05660464_2069"/>
<dbReference type="Pfam" id="PF00561">
    <property type="entry name" value="Abhydrolase_1"/>
    <property type="match status" value="1"/>
</dbReference>
<dbReference type="RefSeq" id="WP_136697226.1">
    <property type="nucleotide sequence ID" value="NZ_FOWQ01000003.1"/>
</dbReference>
<accession>A0A1I5MM95</accession>
<protein>
    <submittedName>
        <fullName evidence="2">Haloalkane dehalogenase</fullName>
    </submittedName>
</protein>
<dbReference type="AlphaFoldDB" id="A0A1I5MM95"/>
<reference evidence="3" key="1">
    <citation type="submission" date="2016-10" db="EMBL/GenBank/DDBJ databases">
        <authorList>
            <person name="Varghese N."/>
            <person name="Submissions S."/>
        </authorList>
    </citation>
    <scope>NUCLEOTIDE SEQUENCE [LARGE SCALE GENOMIC DNA]</scope>
    <source>
        <strain evidence="3">DSM 44208</strain>
    </source>
</reference>
<evidence type="ECO:0000259" key="1">
    <source>
        <dbReference type="Pfam" id="PF00561"/>
    </source>
</evidence>
<dbReference type="OrthoDB" id="812569at2"/>
<gene>
    <name evidence="2" type="ORF">SAMN05660464_2069</name>
</gene>
<sequence>MADQSDVVSPLDPFPRQRVTVRGTEMAYVDVGQGDPIVLLHGNPTSSYLWRNVVPHVQHLGRCIAPDLVGMGESGKLPGPQRGTYSYATHAAHLDDFLEAVGVQRRVTFVLHDWGSALGFDWASRHPEAVRGVAFTEAIVGPFTWADWPADARGIFRTMRGDDGETVVLDKNVFVERILPASVLRGLDPEAHERYRQPFREREDRWPTLEWPRQLPIENVPPLVRDVVSRYGHWLRTSAVPKLFIDADPGSILVGRQRALVRKWPSLTEVTVRGSHFVPEDSPHDIGRALAEWIPTLP</sequence>
<keyword evidence="3" id="KW-1185">Reference proteome</keyword>
<evidence type="ECO:0000313" key="2">
    <source>
        <dbReference type="EMBL" id="SFP10724.1"/>
    </source>
</evidence>
<dbReference type="InterPro" id="IPR000073">
    <property type="entry name" value="AB_hydrolase_1"/>
</dbReference>
<dbReference type="PANTHER" id="PTHR43798">
    <property type="entry name" value="MONOACYLGLYCEROL LIPASE"/>
    <property type="match status" value="1"/>
</dbReference>
<dbReference type="NCBIfam" id="NF002938">
    <property type="entry name" value="PRK03592.1"/>
    <property type="match status" value="1"/>
</dbReference>
<dbReference type="InterPro" id="IPR029058">
    <property type="entry name" value="AB_hydrolase_fold"/>
</dbReference>
<feature type="domain" description="AB hydrolase-1" evidence="1">
    <location>
        <begin position="36"/>
        <end position="192"/>
    </location>
</feature>
<dbReference type="PRINTS" id="PR00412">
    <property type="entry name" value="EPOXHYDRLASE"/>
</dbReference>
<dbReference type="Gene3D" id="3.40.50.1820">
    <property type="entry name" value="alpha/beta hydrolase"/>
    <property type="match status" value="1"/>
</dbReference>
<proteinExistence type="predicted"/>
<dbReference type="EMBL" id="FOWQ01000003">
    <property type="protein sequence ID" value="SFP10724.1"/>
    <property type="molecule type" value="Genomic_DNA"/>
</dbReference>
<dbReference type="SUPFAM" id="SSF53474">
    <property type="entry name" value="alpha/beta-Hydrolases"/>
    <property type="match status" value="1"/>
</dbReference>
<dbReference type="Proteomes" id="UP000198857">
    <property type="component" value="Unassembled WGS sequence"/>
</dbReference>
<name>A0A1I5MM95_9ACTN</name>
<dbReference type="InterPro" id="IPR050266">
    <property type="entry name" value="AB_hydrolase_sf"/>
</dbReference>
<evidence type="ECO:0000313" key="3">
    <source>
        <dbReference type="Proteomes" id="UP000198857"/>
    </source>
</evidence>
<dbReference type="PANTHER" id="PTHR43798:SF24">
    <property type="entry name" value="CIS-3-ALKYL-4-ALKYLOXETAN-2-ONE DECARBOXYLASE"/>
    <property type="match status" value="1"/>
</dbReference>
<organism evidence="2 3">
    <name type="scientific">Geodermatophilus dictyosporus</name>
    <dbReference type="NCBI Taxonomy" id="1523247"/>
    <lineage>
        <taxon>Bacteria</taxon>
        <taxon>Bacillati</taxon>
        <taxon>Actinomycetota</taxon>
        <taxon>Actinomycetes</taxon>
        <taxon>Geodermatophilales</taxon>
        <taxon>Geodermatophilaceae</taxon>
        <taxon>Geodermatophilus</taxon>
    </lineage>
</organism>
<dbReference type="InterPro" id="IPR000639">
    <property type="entry name" value="Epox_hydrolase-like"/>
</dbReference>